<sequence>MEGVYPFNRTDSVHGSSEPDPAQLMEQPNPQVRGPAPLSPAVRSNNKEKQRWAPLLLADLVGRKKEMGSSPMRPSSL</sequence>
<evidence type="ECO:0000256" key="1">
    <source>
        <dbReference type="SAM" id="MobiDB-lite"/>
    </source>
</evidence>
<organism evidence="2 3">
    <name type="scientific">Hibiscus sabdariffa</name>
    <name type="common">roselle</name>
    <dbReference type="NCBI Taxonomy" id="183260"/>
    <lineage>
        <taxon>Eukaryota</taxon>
        <taxon>Viridiplantae</taxon>
        <taxon>Streptophyta</taxon>
        <taxon>Embryophyta</taxon>
        <taxon>Tracheophyta</taxon>
        <taxon>Spermatophyta</taxon>
        <taxon>Magnoliopsida</taxon>
        <taxon>eudicotyledons</taxon>
        <taxon>Gunneridae</taxon>
        <taxon>Pentapetalae</taxon>
        <taxon>rosids</taxon>
        <taxon>malvids</taxon>
        <taxon>Malvales</taxon>
        <taxon>Malvaceae</taxon>
        <taxon>Malvoideae</taxon>
        <taxon>Hibiscus</taxon>
    </lineage>
</organism>
<name>A0ABR2U0U3_9ROSI</name>
<protein>
    <submittedName>
        <fullName evidence="2">Uncharacterized protein</fullName>
    </submittedName>
</protein>
<gene>
    <name evidence="2" type="ORF">V6N11_071567</name>
</gene>
<keyword evidence="3" id="KW-1185">Reference proteome</keyword>
<comment type="caution">
    <text evidence="2">The sequence shown here is derived from an EMBL/GenBank/DDBJ whole genome shotgun (WGS) entry which is preliminary data.</text>
</comment>
<dbReference type="EMBL" id="JBBPBN010000003">
    <property type="protein sequence ID" value="KAK9043220.1"/>
    <property type="molecule type" value="Genomic_DNA"/>
</dbReference>
<accession>A0ABR2U0U3</accession>
<evidence type="ECO:0000313" key="3">
    <source>
        <dbReference type="Proteomes" id="UP001396334"/>
    </source>
</evidence>
<feature type="region of interest" description="Disordered" evidence="1">
    <location>
        <begin position="1"/>
        <end position="52"/>
    </location>
</feature>
<dbReference type="Proteomes" id="UP001396334">
    <property type="component" value="Unassembled WGS sequence"/>
</dbReference>
<reference evidence="2 3" key="1">
    <citation type="journal article" date="2024" name="G3 (Bethesda)">
        <title>Genome assembly of Hibiscus sabdariffa L. provides insights into metabolisms of medicinal natural products.</title>
        <authorList>
            <person name="Kim T."/>
        </authorList>
    </citation>
    <scope>NUCLEOTIDE SEQUENCE [LARGE SCALE GENOMIC DNA]</scope>
    <source>
        <strain evidence="2">TK-2024</strain>
        <tissue evidence="2">Old leaves</tissue>
    </source>
</reference>
<proteinExistence type="predicted"/>
<evidence type="ECO:0000313" key="2">
    <source>
        <dbReference type="EMBL" id="KAK9043220.1"/>
    </source>
</evidence>